<sequence>MAAKIIALMIEDSPETRLSPVAYWCTDSVAALLFRKRGSSGYVGWAGDIFNETLAILGSWNSEEEAGVTLYHNNVLPDVLDVDPADGEVDCGRRVPSTSD</sequence>
<proteinExistence type="predicted"/>
<reference evidence="1 2" key="1">
    <citation type="submission" date="2021-04" db="EMBL/GenBank/DDBJ databases">
        <title>Whole genome sequence analysis of a thiophenic sulfur metabolizing bacteria.</title>
        <authorList>
            <person name="Akhtar N."/>
            <person name="Akram J."/>
            <person name="Aslam A."/>
        </authorList>
    </citation>
    <scope>NUCLEOTIDE SEQUENCE [LARGE SCALE GENOMIC DNA]</scope>
    <source>
        <strain evidence="1 2">3OW</strain>
    </source>
</reference>
<keyword evidence="2" id="KW-1185">Reference proteome</keyword>
<gene>
    <name evidence="1" type="ORF">KFZ73_23550</name>
</gene>
<name>A0ABS5NJK9_TSUPA</name>
<organism evidence="1 2">
    <name type="scientific">Tsukamurella paurometabola</name>
    <name type="common">Corynebacterium paurometabolum</name>
    <dbReference type="NCBI Taxonomy" id="2061"/>
    <lineage>
        <taxon>Bacteria</taxon>
        <taxon>Bacillati</taxon>
        <taxon>Actinomycetota</taxon>
        <taxon>Actinomycetes</taxon>
        <taxon>Mycobacteriales</taxon>
        <taxon>Tsukamurellaceae</taxon>
        <taxon>Tsukamurella</taxon>
    </lineage>
</organism>
<dbReference type="EMBL" id="JAGXOE010000122">
    <property type="protein sequence ID" value="MBS4104200.1"/>
    <property type="molecule type" value="Genomic_DNA"/>
</dbReference>
<dbReference type="Proteomes" id="UP000676853">
    <property type="component" value="Unassembled WGS sequence"/>
</dbReference>
<evidence type="ECO:0000313" key="1">
    <source>
        <dbReference type="EMBL" id="MBS4104200.1"/>
    </source>
</evidence>
<evidence type="ECO:0000313" key="2">
    <source>
        <dbReference type="Proteomes" id="UP000676853"/>
    </source>
</evidence>
<comment type="caution">
    <text evidence="1">The sequence shown here is derived from an EMBL/GenBank/DDBJ whole genome shotgun (WGS) entry which is preliminary data.</text>
</comment>
<accession>A0ABS5NJK9</accession>
<dbReference type="RefSeq" id="WP_126198552.1">
    <property type="nucleotide sequence ID" value="NZ_CP085954.1"/>
</dbReference>
<protein>
    <submittedName>
        <fullName evidence="1">Uncharacterized protein</fullName>
    </submittedName>
</protein>